<organism evidence="1 2">
    <name type="scientific">Poritiphilus flavus</name>
    <dbReference type="NCBI Taxonomy" id="2697053"/>
    <lineage>
        <taxon>Bacteria</taxon>
        <taxon>Pseudomonadati</taxon>
        <taxon>Bacteroidota</taxon>
        <taxon>Flavobacteriia</taxon>
        <taxon>Flavobacteriales</taxon>
        <taxon>Flavobacteriaceae</taxon>
        <taxon>Poritiphilus</taxon>
    </lineage>
</organism>
<dbReference type="AlphaFoldDB" id="A0A6L9EFL1"/>
<name>A0A6L9EFL1_9FLAO</name>
<dbReference type="RefSeq" id="WP_161436575.1">
    <property type="nucleotide sequence ID" value="NZ_WXYO01000007.1"/>
</dbReference>
<evidence type="ECO:0000313" key="1">
    <source>
        <dbReference type="EMBL" id="NAS13537.1"/>
    </source>
</evidence>
<sequence length="133" mass="15032">MIKKGFLLLLIPMCLTNCYEPQRNCADFKNGAFSFTTLIDGEEKTTTFIREGDIEVDFFEGGRDSASVRWINDCEYIIKNLSPKNRAEEQSIHMKILSTSENSYTFEYGIVGDSRKSKGTAVKITAEEAIPKN</sequence>
<protein>
    <submittedName>
        <fullName evidence="1">DNA topoisomerase IV</fullName>
    </submittedName>
</protein>
<keyword evidence="1" id="KW-0413">Isomerase</keyword>
<dbReference type="GO" id="GO:0016853">
    <property type="term" value="F:isomerase activity"/>
    <property type="evidence" value="ECO:0007669"/>
    <property type="project" value="UniProtKB-KW"/>
</dbReference>
<dbReference type="Proteomes" id="UP000475249">
    <property type="component" value="Unassembled WGS sequence"/>
</dbReference>
<keyword evidence="2" id="KW-1185">Reference proteome</keyword>
<dbReference type="EMBL" id="WXYO01000007">
    <property type="protein sequence ID" value="NAS13537.1"/>
    <property type="molecule type" value="Genomic_DNA"/>
</dbReference>
<comment type="caution">
    <text evidence="1">The sequence shown here is derived from an EMBL/GenBank/DDBJ whole genome shotgun (WGS) entry which is preliminary data.</text>
</comment>
<evidence type="ECO:0000313" key="2">
    <source>
        <dbReference type="Proteomes" id="UP000475249"/>
    </source>
</evidence>
<reference evidence="1 2" key="1">
    <citation type="submission" date="2020-01" db="EMBL/GenBank/DDBJ databases">
        <title>Bacteria diversity of Porities sp.</title>
        <authorList>
            <person name="Wang G."/>
        </authorList>
    </citation>
    <scope>NUCLEOTIDE SEQUENCE [LARGE SCALE GENOMIC DNA]</scope>
    <source>
        <strain evidence="1 2">R33</strain>
    </source>
</reference>
<accession>A0A6L9EFL1</accession>
<gene>
    <name evidence="1" type="ORF">GTQ38_16110</name>
</gene>
<proteinExistence type="predicted"/>